<feature type="domain" description="MSL3 chromodomain-like" evidence="1">
    <location>
        <begin position="14"/>
        <end position="69"/>
    </location>
</feature>
<dbReference type="GO" id="GO:0005694">
    <property type="term" value="C:chromosome"/>
    <property type="evidence" value="ECO:0007669"/>
    <property type="project" value="UniProtKB-ARBA"/>
</dbReference>
<dbReference type="OrthoDB" id="10044771at2759"/>
<dbReference type="InterPro" id="IPR016197">
    <property type="entry name" value="Chromo-like_dom_sf"/>
</dbReference>
<reference evidence="2" key="1">
    <citation type="submission" date="2014-05" db="EMBL/GenBank/DDBJ databases">
        <authorList>
            <person name="Chronopoulou M."/>
        </authorList>
    </citation>
    <scope>NUCLEOTIDE SEQUENCE</scope>
    <source>
        <tissue evidence="2">Whole organism</tissue>
    </source>
</reference>
<sequence length="127" mass="14707">METKSSGSANIGIFQPNEWVLCYEPDPCKVKVIYNAKILEIEDGEYLVHFRGWNSSWDRRVTQEFLLKVSFSLFPPVLPPSNDASHHNVVHLVKLSPNEYNWDGVDSFTNLRFINISHHFDITQVMI</sequence>
<name>A0A0K2SX98_LEPSM</name>
<accession>A0A0K2SX98</accession>
<dbReference type="Gene3D" id="2.30.30.140">
    <property type="match status" value="1"/>
</dbReference>
<evidence type="ECO:0000313" key="2">
    <source>
        <dbReference type="EMBL" id="CDW18398.1"/>
    </source>
</evidence>
<proteinExistence type="predicted"/>
<evidence type="ECO:0000259" key="1">
    <source>
        <dbReference type="Pfam" id="PF22732"/>
    </source>
</evidence>
<protein>
    <recommendedName>
        <fullName evidence="1">MSL3 chromodomain-like domain-containing protein</fullName>
    </recommendedName>
</protein>
<dbReference type="Pfam" id="PF22732">
    <property type="entry name" value="MSL3_chromo-like"/>
    <property type="match status" value="1"/>
</dbReference>
<dbReference type="AlphaFoldDB" id="A0A0K2SX98"/>
<organism evidence="2">
    <name type="scientific">Lepeophtheirus salmonis</name>
    <name type="common">Salmon louse</name>
    <name type="synonym">Caligus salmonis</name>
    <dbReference type="NCBI Taxonomy" id="72036"/>
    <lineage>
        <taxon>Eukaryota</taxon>
        <taxon>Metazoa</taxon>
        <taxon>Ecdysozoa</taxon>
        <taxon>Arthropoda</taxon>
        <taxon>Crustacea</taxon>
        <taxon>Multicrustacea</taxon>
        <taxon>Hexanauplia</taxon>
        <taxon>Copepoda</taxon>
        <taxon>Siphonostomatoida</taxon>
        <taxon>Caligidae</taxon>
        <taxon>Lepeophtheirus</taxon>
    </lineage>
</organism>
<dbReference type="EMBL" id="HACA01001037">
    <property type="protein sequence ID" value="CDW18398.1"/>
    <property type="molecule type" value="Transcribed_RNA"/>
</dbReference>
<dbReference type="SUPFAM" id="SSF54160">
    <property type="entry name" value="Chromo domain-like"/>
    <property type="match status" value="1"/>
</dbReference>
<dbReference type="InterPro" id="IPR053820">
    <property type="entry name" value="MSL3_chromo-like"/>
</dbReference>